<dbReference type="EMBL" id="JAYKXP010000008">
    <property type="protein sequence ID" value="KAK7054810.1"/>
    <property type="molecule type" value="Genomic_DNA"/>
</dbReference>
<comment type="caution">
    <text evidence="1">The sequence shown here is derived from an EMBL/GenBank/DDBJ whole genome shotgun (WGS) entry which is preliminary data.</text>
</comment>
<evidence type="ECO:0000313" key="1">
    <source>
        <dbReference type="EMBL" id="KAK7054810.1"/>
    </source>
</evidence>
<accession>A0AAW0DUK5</accession>
<gene>
    <name evidence="1" type="primary">ATG2_2</name>
    <name evidence="1" type="ORF">VNI00_003273</name>
</gene>
<proteinExistence type="predicted"/>
<dbReference type="AlphaFoldDB" id="A0AAW0DUK5"/>
<sequence>MESALVVDIHEATISIEEHSNTTDGDIVFEIGASHVLVACSPGTASFRHNERYTGQVDLYALYPIQPWPVETGETLDNLQYWIMDAAHLLNSAMDDDWEASREDDEEPEQPTLSRVLAQIGRCFFARGEDEDANEVVVENVVKISAEDMYSAKLNRLALIRVLVPISNQEGRTIAVRVVDVTATSADALVAYEGDDTLVDLDVKRVTVENRVSSTFSETILSVMPLNSTLPKATIKMRFADPRTRSMDMESGANDIDSPS</sequence>
<organism evidence="1 2">
    <name type="scientific">Paramarasmius palmivorus</name>
    <dbReference type="NCBI Taxonomy" id="297713"/>
    <lineage>
        <taxon>Eukaryota</taxon>
        <taxon>Fungi</taxon>
        <taxon>Dikarya</taxon>
        <taxon>Basidiomycota</taxon>
        <taxon>Agaricomycotina</taxon>
        <taxon>Agaricomycetes</taxon>
        <taxon>Agaricomycetidae</taxon>
        <taxon>Agaricales</taxon>
        <taxon>Marasmiineae</taxon>
        <taxon>Marasmiaceae</taxon>
        <taxon>Paramarasmius</taxon>
    </lineage>
</organism>
<evidence type="ECO:0000313" key="2">
    <source>
        <dbReference type="Proteomes" id="UP001383192"/>
    </source>
</evidence>
<reference evidence="1 2" key="1">
    <citation type="submission" date="2024-01" db="EMBL/GenBank/DDBJ databases">
        <title>A draft genome for a cacao thread blight-causing isolate of Paramarasmius palmivorus.</title>
        <authorList>
            <person name="Baruah I.K."/>
            <person name="Bukari Y."/>
            <person name="Amoako-Attah I."/>
            <person name="Meinhardt L.W."/>
            <person name="Bailey B.A."/>
            <person name="Cohen S.P."/>
        </authorList>
    </citation>
    <scope>NUCLEOTIDE SEQUENCE [LARGE SCALE GENOMIC DNA]</scope>
    <source>
        <strain evidence="1 2">GH-12</strain>
    </source>
</reference>
<name>A0AAW0DUK5_9AGAR</name>
<protein>
    <submittedName>
        <fullName evidence="1">Autophagy-related protein 2</fullName>
    </submittedName>
</protein>
<dbReference type="Proteomes" id="UP001383192">
    <property type="component" value="Unassembled WGS sequence"/>
</dbReference>
<keyword evidence="2" id="KW-1185">Reference proteome</keyword>